<evidence type="ECO:0000256" key="1">
    <source>
        <dbReference type="SAM" id="Phobius"/>
    </source>
</evidence>
<feature type="transmembrane region" description="Helical" evidence="1">
    <location>
        <begin position="69"/>
        <end position="91"/>
    </location>
</feature>
<gene>
    <name evidence="2" type="ORF">NEMBOFW57_010667</name>
</gene>
<reference evidence="2" key="1">
    <citation type="submission" date="2023-02" db="EMBL/GenBank/DDBJ databases">
        <authorList>
            <person name="Palmer J.M."/>
        </authorList>
    </citation>
    <scope>NUCLEOTIDE SEQUENCE</scope>
    <source>
        <strain evidence="2">FW57</strain>
    </source>
</reference>
<keyword evidence="1" id="KW-0472">Membrane</keyword>
<sequence>MPDPPPENETNAAEDPRANNTPCLALSLVIKWSITKIAIYGFTPILLSLAIGFWFQYSQEGDRVAVVQTAWTISSFIIGASQVILALLAAVTQLGDI</sequence>
<comment type="caution">
    <text evidence="2">The sequence shown here is derived from an EMBL/GenBank/DDBJ whole genome shotgun (WGS) entry which is preliminary data.</text>
</comment>
<accession>A0AAD4HX74</accession>
<evidence type="ECO:0000313" key="3">
    <source>
        <dbReference type="Proteomes" id="UP001197093"/>
    </source>
</evidence>
<dbReference type="AlphaFoldDB" id="A0AAD4HX74"/>
<name>A0AAD4HX74_9PEZI</name>
<feature type="transmembrane region" description="Helical" evidence="1">
    <location>
        <begin position="37"/>
        <end position="57"/>
    </location>
</feature>
<dbReference type="EMBL" id="JAHCVI010000006">
    <property type="protein sequence ID" value="KAG7284298.1"/>
    <property type="molecule type" value="Genomic_DNA"/>
</dbReference>
<protein>
    <submittedName>
        <fullName evidence="2">Uncharacterized protein</fullName>
    </submittedName>
</protein>
<proteinExistence type="predicted"/>
<keyword evidence="1" id="KW-0812">Transmembrane</keyword>
<keyword evidence="3" id="KW-1185">Reference proteome</keyword>
<keyword evidence="1" id="KW-1133">Transmembrane helix</keyword>
<dbReference type="Proteomes" id="UP001197093">
    <property type="component" value="Unassembled WGS sequence"/>
</dbReference>
<evidence type="ECO:0000313" key="2">
    <source>
        <dbReference type="EMBL" id="KAG7284298.1"/>
    </source>
</evidence>
<organism evidence="2 3">
    <name type="scientific">Staphylotrichum longicolle</name>
    <dbReference type="NCBI Taxonomy" id="669026"/>
    <lineage>
        <taxon>Eukaryota</taxon>
        <taxon>Fungi</taxon>
        <taxon>Dikarya</taxon>
        <taxon>Ascomycota</taxon>
        <taxon>Pezizomycotina</taxon>
        <taxon>Sordariomycetes</taxon>
        <taxon>Sordariomycetidae</taxon>
        <taxon>Sordariales</taxon>
        <taxon>Chaetomiaceae</taxon>
        <taxon>Staphylotrichum</taxon>
    </lineage>
</organism>